<dbReference type="Proteomes" id="UP001430953">
    <property type="component" value="Unassembled WGS sequence"/>
</dbReference>
<evidence type="ECO:0000313" key="3">
    <source>
        <dbReference type="Proteomes" id="UP001430953"/>
    </source>
</evidence>
<keyword evidence="3" id="KW-1185">Reference proteome</keyword>
<feature type="region of interest" description="Disordered" evidence="1">
    <location>
        <begin position="295"/>
        <end position="322"/>
    </location>
</feature>
<accession>A0AAW2FJQ4</accession>
<dbReference type="AlphaFoldDB" id="A0AAW2FJQ4"/>
<organism evidence="2 3">
    <name type="scientific">Cardiocondyla obscurior</name>
    <dbReference type="NCBI Taxonomy" id="286306"/>
    <lineage>
        <taxon>Eukaryota</taxon>
        <taxon>Metazoa</taxon>
        <taxon>Ecdysozoa</taxon>
        <taxon>Arthropoda</taxon>
        <taxon>Hexapoda</taxon>
        <taxon>Insecta</taxon>
        <taxon>Pterygota</taxon>
        <taxon>Neoptera</taxon>
        <taxon>Endopterygota</taxon>
        <taxon>Hymenoptera</taxon>
        <taxon>Apocrita</taxon>
        <taxon>Aculeata</taxon>
        <taxon>Formicoidea</taxon>
        <taxon>Formicidae</taxon>
        <taxon>Myrmicinae</taxon>
        <taxon>Cardiocondyla</taxon>
    </lineage>
</organism>
<proteinExistence type="predicted"/>
<evidence type="ECO:0000313" key="2">
    <source>
        <dbReference type="EMBL" id="KAL0114177.1"/>
    </source>
</evidence>
<reference evidence="2 3" key="1">
    <citation type="submission" date="2023-03" db="EMBL/GenBank/DDBJ databases">
        <title>High recombination rates correlate with genetic variation in Cardiocondyla obscurior ants.</title>
        <authorList>
            <person name="Errbii M."/>
        </authorList>
    </citation>
    <scope>NUCLEOTIDE SEQUENCE [LARGE SCALE GENOMIC DNA]</scope>
    <source>
        <strain evidence="2">Alpha-2009</strain>
        <tissue evidence="2">Whole body</tissue>
    </source>
</reference>
<name>A0AAW2FJQ4_9HYME</name>
<protein>
    <submittedName>
        <fullName evidence="2">Uncharacterized protein</fullName>
    </submittedName>
</protein>
<feature type="compositionally biased region" description="Polar residues" evidence="1">
    <location>
        <begin position="34"/>
        <end position="43"/>
    </location>
</feature>
<feature type="region of interest" description="Disordered" evidence="1">
    <location>
        <begin position="1"/>
        <end position="85"/>
    </location>
</feature>
<sequence length="358" mass="41574">MKRTNTYKNVKKSRILSSTPNKSKYHEFSLLMSDITSESSGNRSNKEYKKKTTQEKKTKDKDPKRSTNDSKSEENAKLKHVDDNLSKKRKYQFQEEYAAKKKKASPNQNIDNSWSTEFEELIRASCLPTSVSYNDNQMILFESPVPGTSHQVHLQSPEISRDIPSVRSPLYGIVSPIHTSYKRNKFDLKLQREVPSVKTAENAIVLDTLEEKNSQQNLDISVESPKLLHVRQEHHPNEYYKKNPCDSLKHLKSVKEFYKTLPQIPKKIFEIPPGMSMIFGTLNFKDPSKNKLYAVEGPPEEFEGNKSRKKNKKNDTKKCTRKQNYEQFKTGVKGAEHMTYNEFLLRQKTDEKFAKLIE</sequence>
<dbReference type="EMBL" id="JADYXP020000011">
    <property type="protein sequence ID" value="KAL0114177.1"/>
    <property type="molecule type" value="Genomic_DNA"/>
</dbReference>
<feature type="compositionally biased region" description="Basic residues" evidence="1">
    <location>
        <begin position="1"/>
        <end position="14"/>
    </location>
</feature>
<evidence type="ECO:0000256" key="1">
    <source>
        <dbReference type="SAM" id="MobiDB-lite"/>
    </source>
</evidence>
<comment type="caution">
    <text evidence="2">The sequence shown here is derived from an EMBL/GenBank/DDBJ whole genome shotgun (WGS) entry which is preliminary data.</text>
</comment>
<gene>
    <name evidence="2" type="ORF">PUN28_011474</name>
</gene>
<feature type="compositionally biased region" description="Basic and acidic residues" evidence="1">
    <location>
        <begin position="44"/>
        <end position="85"/>
    </location>
</feature>